<name>A0ABR2WMT4_9FUNG</name>
<dbReference type="PANTHER" id="PTHR10015:SF427">
    <property type="entry name" value="HEAT SHOCK FACTOR PROTEIN"/>
    <property type="match status" value="1"/>
</dbReference>
<keyword evidence="3" id="KW-0238">DNA-binding</keyword>
<dbReference type="InterPro" id="IPR036388">
    <property type="entry name" value="WH-like_DNA-bd_sf"/>
</dbReference>
<protein>
    <submittedName>
        <fullName evidence="7">Stress-responsive transcription factor hsf1, variant 2</fullName>
    </submittedName>
</protein>
<keyword evidence="4" id="KW-0539">Nucleus</keyword>
<keyword evidence="8" id="KW-1185">Reference proteome</keyword>
<dbReference type="Pfam" id="PF00447">
    <property type="entry name" value="HSF_DNA-bind"/>
    <property type="match status" value="1"/>
</dbReference>
<dbReference type="Gene3D" id="1.10.10.10">
    <property type="entry name" value="Winged helix-like DNA-binding domain superfamily/Winged helix DNA-binding domain"/>
    <property type="match status" value="1"/>
</dbReference>
<evidence type="ECO:0000256" key="5">
    <source>
        <dbReference type="RuleBase" id="RU004020"/>
    </source>
</evidence>
<evidence type="ECO:0000313" key="8">
    <source>
        <dbReference type="Proteomes" id="UP001479436"/>
    </source>
</evidence>
<dbReference type="EMBL" id="JASJQH010000830">
    <property type="protein sequence ID" value="KAK9762796.1"/>
    <property type="molecule type" value="Genomic_DNA"/>
</dbReference>
<dbReference type="SUPFAM" id="SSF46785">
    <property type="entry name" value="Winged helix' DNA-binding domain"/>
    <property type="match status" value="1"/>
</dbReference>
<evidence type="ECO:0000256" key="4">
    <source>
        <dbReference type="ARBA" id="ARBA00023242"/>
    </source>
</evidence>
<reference evidence="7 8" key="1">
    <citation type="submission" date="2023-04" db="EMBL/GenBank/DDBJ databases">
        <title>Genome of Basidiobolus ranarum AG-B5.</title>
        <authorList>
            <person name="Stajich J.E."/>
            <person name="Carter-House D."/>
            <person name="Gryganskyi A."/>
        </authorList>
    </citation>
    <scope>NUCLEOTIDE SEQUENCE [LARGE SCALE GENOMIC DNA]</scope>
    <source>
        <strain evidence="7 8">AG-B5</strain>
    </source>
</reference>
<evidence type="ECO:0000313" key="7">
    <source>
        <dbReference type="EMBL" id="KAK9762796.1"/>
    </source>
</evidence>
<dbReference type="Proteomes" id="UP001479436">
    <property type="component" value="Unassembled WGS sequence"/>
</dbReference>
<dbReference type="SMART" id="SM00415">
    <property type="entry name" value="HSF"/>
    <property type="match status" value="1"/>
</dbReference>
<sequence length="240" mass="27822">MLNLYKISSEKYYSDMIAWKRSGTRFTIKDRINFTSKVLPKYYKYNRLASFSRQLRIYGFYRASYQRRKKEGKNASALTFAHPYFKRDKIHSFHLIQRMSGSYNQSRVKLSNFRVNTVTKSISDFSSTSPALSLSPLMKSQPVSRHNGESKHTVVPDHAFPDYTLLTQEEINPNKSIEFCNSILHEPLILEGVNFTNCPDLSSLDISVSLYSSSTSSFSWETISSSLYENLFSNNNYNHY</sequence>
<proteinExistence type="inferred from homology"/>
<comment type="similarity">
    <text evidence="2 5">Belongs to the HSF family.</text>
</comment>
<evidence type="ECO:0000259" key="6">
    <source>
        <dbReference type="SMART" id="SM00415"/>
    </source>
</evidence>
<dbReference type="InterPro" id="IPR036390">
    <property type="entry name" value="WH_DNA-bd_sf"/>
</dbReference>
<comment type="caution">
    <text evidence="7">The sequence shown here is derived from an EMBL/GenBank/DDBJ whole genome shotgun (WGS) entry which is preliminary data.</text>
</comment>
<evidence type="ECO:0000256" key="1">
    <source>
        <dbReference type="ARBA" id="ARBA00004123"/>
    </source>
</evidence>
<dbReference type="PANTHER" id="PTHR10015">
    <property type="entry name" value="HEAT SHOCK TRANSCRIPTION FACTOR"/>
    <property type="match status" value="1"/>
</dbReference>
<evidence type="ECO:0000256" key="3">
    <source>
        <dbReference type="ARBA" id="ARBA00023125"/>
    </source>
</evidence>
<accession>A0ABR2WMT4</accession>
<dbReference type="InterPro" id="IPR000232">
    <property type="entry name" value="HSF_DNA-bd"/>
</dbReference>
<organism evidence="7 8">
    <name type="scientific">Basidiobolus ranarum</name>
    <dbReference type="NCBI Taxonomy" id="34480"/>
    <lineage>
        <taxon>Eukaryota</taxon>
        <taxon>Fungi</taxon>
        <taxon>Fungi incertae sedis</taxon>
        <taxon>Zoopagomycota</taxon>
        <taxon>Entomophthoromycotina</taxon>
        <taxon>Basidiobolomycetes</taxon>
        <taxon>Basidiobolales</taxon>
        <taxon>Basidiobolaceae</taxon>
        <taxon>Basidiobolus</taxon>
    </lineage>
</organism>
<feature type="domain" description="HSF-type DNA-binding" evidence="6">
    <location>
        <begin position="1"/>
        <end position="99"/>
    </location>
</feature>
<comment type="subcellular location">
    <subcellularLocation>
        <location evidence="1">Nucleus</location>
    </subcellularLocation>
</comment>
<gene>
    <name evidence="7" type="primary">HSF1_2</name>
    <name evidence="7" type="ORF">K7432_018639</name>
</gene>
<evidence type="ECO:0000256" key="2">
    <source>
        <dbReference type="ARBA" id="ARBA00006403"/>
    </source>
</evidence>